<proteinExistence type="predicted"/>
<gene>
    <name evidence="1" type="ORF">V5O48_016034</name>
</gene>
<evidence type="ECO:0000313" key="2">
    <source>
        <dbReference type="Proteomes" id="UP001465976"/>
    </source>
</evidence>
<name>A0ABR3ESW8_9AGAR</name>
<protein>
    <submittedName>
        <fullName evidence="1">Uncharacterized protein</fullName>
    </submittedName>
</protein>
<organism evidence="1 2">
    <name type="scientific">Marasmius crinis-equi</name>
    <dbReference type="NCBI Taxonomy" id="585013"/>
    <lineage>
        <taxon>Eukaryota</taxon>
        <taxon>Fungi</taxon>
        <taxon>Dikarya</taxon>
        <taxon>Basidiomycota</taxon>
        <taxon>Agaricomycotina</taxon>
        <taxon>Agaricomycetes</taxon>
        <taxon>Agaricomycetidae</taxon>
        <taxon>Agaricales</taxon>
        <taxon>Marasmiineae</taxon>
        <taxon>Marasmiaceae</taxon>
        <taxon>Marasmius</taxon>
    </lineage>
</organism>
<accession>A0ABR3ESW8</accession>
<reference evidence="1 2" key="1">
    <citation type="submission" date="2024-02" db="EMBL/GenBank/DDBJ databases">
        <title>A draft genome for the cacao thread blight pathogen Marasmius crinis-equi.</title>
        <authorList>
            <person name="Cohen S.P."/>
            <person name="Baruah I.K."/>
            <person name="Amoako-Attah I."/>
            <person name="Bukari Y."/>
            <person name="Meinhardt L.W."/>
            <person name="Bailey B.A."/>
        </authorList>
    </citation>
    <scope>NUCLEOTIDE SEQUENCE [LARGE SCALE GENOMIC DNA]</scope>
    <source>
        <strain evidence="1 2">GH-76</strain>
    </source>
</reference>
<dbReference type="Proteomes" id="UP001465976">
    <property type="component" value="Unassembled WGS sequence"/>
</dbReference>
<dbReference type="EMBL" id="JBAHYK010002052">
    <property type="protein sequence ID" value="KAL0565981.1"/>
    <property type="molecule type" value="Genomic_DNA"/>
</dbReference>
<keyword evidence="2" id="KW-1185">Reference proteome</keyword>
<comment type="caution">
    <text evidence="1">The sequence shown here is derived from an EMBL/GenBank/DDBJ whole genome shotgun (WGS) entry which is preliminary data.</text>
</comment>
<evidence type="ECO:0000313" key="1">
    <source>
        <dbReference type="EMBL" id="KAL0565981.1"/>
    </source>
</evidence>
<sequence>MSHHTYKPPSSSAVAPRKRTRAISEVRYTGIKSGYLQGSTSDILTNLSLLFYLTKMAGSIIVRNMSNQDINVFVSKYSNKSGDDNWFALKAGASDSWDRSGWELVAFKNGNDSQRAGVYIQANKSVTFRSFQDIRVN</sequence>